<evidence type="ECO:0000313" key="8">
    <source>
        <dbReference type="Proteomes" id="UP001165395"/>
    </source>
</evidence>
<dbReference type="EMBL" id="JAJBZT010000010">
    <property type="protein sequence ID" value="MCB6184846.1"/>
    <property type="molecule type" value="Genomic_DNA"/>
</dbReference>
<protein>
    <submittedName>
        <fullName evidence="7">Transcriptional activator NhaR</fullName>
    </submittedName>
</protein>
<dbReference type="InterPro" id="IPR000847">
    <property type="entry name" value="LysR_HTH_N"/>
</dbReference>
<feature type="domain" description="HTH lysR-type" evidence="6">
    <location>
        <begin position="1"/>
        <end position="58"/>
    </location>
</feature>
<comment type="caution">
    <text evidence="7">The sequence shown here is derived from an EMBL/GenBank/DDBJ whole genome shotgun (WGS) entry which is preliminary data.</text>
</comment>
<dbReference type="Pfam" id="PF03466">
    <property type="entry name" value="LysR_substrate"/>
    <property type="match status" value="1"/>
</dbReference>
<dbReference type="PANTHER" id="PTHR30293">
    <property type="entry name" value="TRANSCRIPTIONAL REGULATORY PROTEIN NAC-RELATED"/>
    <property type="match status" value="1"/>
</dbReference>
<gene>
    <name evidence="7" type="primary">nhaR</name>
    <name evidence="7" type="ORF">LIN78_14960</name>
</gene>
<dbReference type="InterPro" id="IPR036390">
    <property type="entry name" value="WH_DNA-bd_sf"/>
</dbReference>
<keyword evidence="2" id="KW-0805">Transcription regulation</keyword>
<keyword evidence="3" id="KW-0238">DNA-binding</keyword>
<comment type="similarity">
    <text evidence="1">Belongs to the LysR transcriptional regulatory family.</text>
</comment>
<proteinExistence type="inferred from homology"/>
<dbReference type="PROSITE" id="PS50931">
    <property type="entry name" value="HTH_LYSR"/>
    <property type="match status" value="1"/>
</dbReference>
<dbReference type="RefSeq" id="WP_227181666.1">
    <property type="nucleotide sequence ID" value="NZ_JAJBZT010000010.1"/>
</dbReference>
<evidence type="ECO:0000256" key="5">
    <source>
        <dbReference type="ARBA" id="ARBA00023163"/>
    </source>
</evidence>
<accession>A0ABS8D9F4</accession>
<dbReference type="InterPro" id="IPR036388">
    <property type="entry name" value="WH-like_DNA-bd_sf"/>
</dbReference>
<dbReference type="SUPFAM" id="SSF46785">
    <property type="entry name" value="Winged helix' DNA-binding domain"/>
    <property type="match status" value="1"/>
</dbReference>
<dbReference type="Gene3D" id="1.10.10.10">
    <property type="entry name" value="Winged helix-like DNA-binding domain superfamily/Winged helix DNA-binding domain"/>
    <property type="match status" value="1"/>
</dbReference>
<name>A0ABS8D9F4_9NEIS</name>
<keyword evidence="8" id="KW-1185">Reference proteome</keyword>
<dbReference type="NCBIfam" id="NF008284">
    <property type="entry name" value="PRK11062.1"/>
    <property type="match status" value="1"/>
</dbReference>
<keyword evidence="4" id="KW-0010">Activator</keyword>
<evidence type="ECO:0000256" key="2">
    <source>
        <dbReference type="ARBA" id="ARBA00023015"/>
    </source>
</evidence>
<organism evidence="7 8">
    <name type="scientific">Leeia speluncae</name>
    <dbReference type="NCBI Taxonomy" id="2884804"/>
    <lineage>
        <taxon>Bacteria</taxon>
        <taxon>Pseudomonadati</taxon>
        <taxon>Pseudomonadota</taxon>
        <taxon>Betaproteobacteria</taxon>
        <taxon>Neisseriales</taxon>
        <taxon>Leeiaceae</taxon>
        <taxon>Leeia</taxon>
    </lineage>
</organism>
<dbReference type="Gene3D" id="3.40.190.290">
    <property type="match status" value="1"/>
</dbReference>
<evidence type="ECO:0000256" key="4">
    <source>
        <dbReference type="ARBA" id="ARBA00023159"/>
    </source>
</evidence>
<keyword evidence="5" id="KW-0804">Transcription</keyword>
<evidence type="ECO:0000256" key="3">
    <source>
        <dbReference type="ARBA" id="ARBA00023125"/>
    </source>
</evidence>
<dbReference type="InterPro" id="IPR005119">
    <property type="entry name" value="LysR_subst-bd"/>
</dbReference>
<evidence type="ECO:0000259" key="6">
    <source>
        <dbReference type="PROSITE" id="PS50931"/>
    </source>
</evidence>
<dbReference type="SUPFAM" id="SSF53850">
    <property type="entry name" value="Periplasmic binding protein-like II"/>
    <property type="match status" value="1"/>
</dbReference>
<dbReference type="PANTHER" id="PTHR30293:SF2">
    <property type="entry name" value="TRANSCRIPTIONAL ACTIVATOR PROTEIN NHAR"/>
    <property type="match status" value="1"/>
</dbReference>
<dbReference type="Pfam" id="PF00126">
    <property type="entry name" value="HTH_1"/>
    <property type="match status" value="1"/>
</dbReference>
<evidence type="ECO:0000256" key="1">
    <source>
        <dbReference type="ARBA" id="ARBA00009437"/>
    </source>
</evidence>
<reference evidence="7" key="1">
    <citation type="submission" date="2021-10" db="EMBL/GenBank/DDBJ databases">
        <title>The complete genome sequence of Leeia sp. TBRC 13508.</title>
        <authorList>
            <person name="Charoenyingcharoen P."/>
            <person name="Yukphan P."/>
        </authorList>
    </citation>
    <scope>NUCLEOTIDE SEQUENCE</scope>
    <source>
        <strain evidence="7">TBRC 13508</strain>
    </source>
</reference>
<evidence type="ECO:0000313" key="7">
    <source>
        <dbReference type="EMBL" id="MCB6184846.1"/>
    </source>
</evidence>
<sequence>MNLKHLFYFWKVAHHGGVIRAAEAIHMTPQTLSGQIKLLEDSLGIALFEREGRSMVLTDAGRLAMQYADELFALGAELEQVLKHYPKDQVTDFRVGVADIVPKNLVYQLLKPAMAIGDSVRLVCREGPLTTLLTDLATHKLDLVISDEPLPARVEVNAYSHPLIESGISFIAHEKMLAGKEVHFPNILGDLPIFMPSEHATLGRKLREWFDQQHIRPNIIGVFDDTALMNAFGQEGGGVFPIHSVMEKEYLQMPSMRLLGRTNFNLTYFALSVERKIRHPCVLAMTSHLNAVT</sequence>
<dbReference type="Proteomes" id="UP001165395">
    <property type="component" value="Unassembled WGS sequence"/>
</dbReference>